<dbReference type="InterPro" id="IPR036388">
    <property type="entry name" value="WH-like_DNA-bd_sf"/>
</dbReference>
<protein>
    <recommendedName>
        <fullName evidence="5">Two component regulator three Y domain-containing protein</fullName>
    </recommendedName>
</protein>
<dbReference type="InterPro" id="IPR015943">
    <property type="entry name" value="WD40/YVTN_repeat-like_dom_sf"/>
</dbReference>
<evidence type="ECO:0000256" key="3">
    <source>
        <dbReference type="SAM" id="Phobius"/>
    </source>
</evidence>
<dbReference type="Proteomes" id="UP000032417">
    <property type="component" value="Chromosome 1"/>
</dbReference>
<dbReference type="HOGENOM" id="CLU_013623_0_0_10"/>
<keyword evidence="7" id="KW-1185">Reference proteome</keyword>
<dbReference type="Pfam" id="PF07495">
    <property type="entry name" value="Y_Y_Y"/>
    <property type="match status" value="1"/>
</dbReference>
<dbReference type="InterPro" id="IPR013783">
    <property type="entry name" value="Ig-like_fold"/>
</dbReference>
<comment type="similarity">
    <text evidence="1">Belongs to the glycosyl hydrolase 1 family.</text>
</comment>
<evidence type="ECO:0000256" key="1">
    <source>
        <dbReference type="ARBA" id="ARBA00010838"/>
    </source>
</evidence>
<evidence type="ECO:0000313" key="6">
    <source>
        <dbReference type="EMBL" id="CEA16657.1"/>
    </source>
</evidence>
<dbReference type="InterPro" id="IPR011123">
    <property type="entry name" value="Y_Y_Y"/>
</dbReference>
<dbReference type="PROSITE" id="PS00572">
    <property type="entry name" value="GLYCOSYL_HYDROL_F1_1"/>
    <property type="match status" value="1"/>
</dbReference>
<feature type="transmembrane region" description="Helical" evidence="3">
    <location>
        <begin position="750"/>
        <end position="771"/>
    </location>
</feature>
<keyword evidence="4" id="KW-0732">Signal</keyword>
<dbReference type="InterPro" id="IPR016032">
    <property type="entry name" value="Sig_transdc_resp-reg_C-effctor"/>
</dbReference>
<evidence type="ECO:0000313" key="7">
    <source>
        <dbReference type="Proteomes" id="UP000032417"/>
    </source>
</evidence>
<keyword evidence="3" id="KW-1133">Transmembrane helix</keyword>
<proteinExistence type="inferred from homology"/>
<feature type="chain" id="PRO_5030003044" description="Two component regulator three Y domain-containing protein" evidence="4">
    <location>
        <begin position="26"/>
        <end position="959"/>
    </location>
</feature>
<dbReference type="EMBL" id="LN515532">
    <property type="protein sequence ID" value="CEA16657.1"/>
    <property type="molecule type" value="Genomic_DNA"/>
</dbReference>
<organism evidence="6 7">
    <name type="scientific">Fermentimonas caenicola</name>
    <dbReference type="NCBI Taxonomy" id="1562970"/>
    <lineage>
        <taxon>Bacteria</taxon>
        <taxon>Pseudomonadati</taxon>
        <taxon>Bacteroidota</taxon>
        <taxon>Bacteroidia</taxon>
        <taxon>Bacteroidales</taxon>
        <taxon>Dysgonomonadaceae</taxon>
        <taxon>Fermentimonas</taxon>
    </lineage>
</organism>
<feature type="active site" description="Nucleophile" evidence="2">
    <location>
        <position position="614"/>
    </location>
</feature>
<feature type="signal peptide" evidence="4">
    <location>
        <begin position="1"/>
        <end position="25"/>
    </location>
</feature>
<dbReference type="GO" id="GO:0006355">
    <property type="term" value="P:regulation of DNA-templated transcription"/>
    <property type="evidence" value="ECO:0007669"/>
    <property type="project" value="InterPro"/>
</dbReference>
<keyword evidence="3" id="KW-0472">Membrane</keyword>
<dbReference type="AlphaFoldDB" id="A0A098C412"/>
<dbReference type="InterPro" id="IPR011047">
    <property type="entry name" value="Quinoprotein_ADH-like_sf"/>
</dbReference>
<evidence type="ECO:0000259" key="5">
    <source>
        <dbReference type="Pfam" id="PF07495"/>
    </source>
</evidence>
<feature type="domain" description="Two component regulator three Y" evidence="5">
    <location>
        <begin position="690"/>
        <end position="734"/>
    </location>
</feature>
<evidence type="ECO:0000256" key="4">
    <source>
        <dbReference type="SAM" id="SignalP"/>
    </source>
</evidence>
<dbReference type="InterPro" id="IPR018120">
    <property type="entry name" value="Glyco_hydro_1_AS"/>
</dbReference>
<dbReference type="Gene3D" id="1.10.10.10">
    <property type="entry name" value="Winged helix-like DNA-binding domain superfamily/Winged helix DNA-binding domain"/>
    <property type="match status" value="1"/>
</dbReference>
<accession>A0A098C412</accession>
<evidence type="ECO:0000256" key="2">
    <source>
        <dbReference type="PROSITE-ProRule" id="PRU10055"/>
    </source>
</evidence>
<dbReference type="Gene3D" id="2.130.10.10">
    <property type="entry name" value="YVTN repeat-like/Quinoprotein amine dehydrogenase"/>
    <property type="match status" value="3"/>
</dbReference>
<dbReference type="PATRIC" id="fig|1562970.3.peg.1900"/>
<dbReference type="SUPFAM" id="SSF46894">
    <property type="entry name" value="C-terminal effector domain of the bipartite response regulators"/>
    <property type="match status" value="1"/>
</dbReference>
<dbReference type="Gene3D" id="2.60.40.10">
    <property type="entry name" value="Immunoglobulins"/>
    <property type="match status" value="1"/>
</dbReference>
<gene>
    <name evidence="6" type="ORF">ING2E5B_1920</name>
</gene>
<dbReference type="OrthoDB" id="1090267at2"/>
<dbReference type="SUPFAM" id="SSF50998">
    <property type="entry name" value="Quinoprotein alcohol dehydrogenase-like"/>
    <property type="match status" value="1"/>
</dbReference>
<dbReference type="KEGG" id="pbt:ING2E5B_1920"/>
<sequence>MIVAYKKFISTIQFVLLLSFSPLYTQNIPFTPPVYNYTTNNYRAGNQNWSVAQDKQGVVYFGNNNGLLSFDGTNWFLHSLPNNLSVKSIFIDSVKSPERIYVGSFEEFGYFEKDETETLIYHSLKEKVKDYNFHNDEIWSIHLLDNSVYFQSFSKIFVYNGNDIEVLDPYPAVLYFFPIDNITYAQLINSGLAVFNGNNFQEIIDRNRLNNDDVVFIHQIDDELLLITSKSGLFRYSVEKDLLYPWKIDIEEEIKEAVINRAIVVDSTQFILGTINKGIYSFNNKGEVLWNINRNNGLYNNTVLALFNDRNNNIWVGLDNGVSNIRINSPFAIYEPKEPQIGLVEDILFHDNVIYLATNQGVYLYSPENLSFTSLPEFDFQTWFIKHFNNQIFIGHNFGTSILENNKAIPVIGANTGGTDIIEATIHGENVLLQSSYTSLYLYKKNDTGLWTFSHRIDGFSDLIKNIEVDHTGNIWAEHMYKGIYRIKLNRDLKSIGEIENILSFDTMVSYSSPQLNLMKLRGRIVFTDGNSFYTYDDIIQKIIRFDLLNENLAGLADTYSIIEVTNELLWFIRKNEFTLVRYKNGKYEIYDRLNYNMLNNPPNEGRSSVFVTENGVSYFNLNGGIGKYTLRPQKIEMDSTSSLHFSSIRLFSRGNEEDKYLNPHVKGNIDYKFNNIDFSFSYPEFSKANIKIKTFLEGYDNRWIDTDANHFVSYNNLSAGDYILYGRVYDSSNRILSSVKYSFEVKNPWYITWYALLFYIIFILSILAIISKNHVQSIIRKKSEMFAEQENKRLIQIEQQDKQIIKLRAEKLEADLTYKGKELASATMLNINHNEFLKKLKSQIQQFTLEGKINRLESKKLQSMIGENISYEEEWKVFQENFDLIHENFFRNLKERYPTLTPGDLKLCALLRLNYSTKEITRLLNISMRGVESARYRLRKKLSLDESANLVEFLINFR</sequence>
<dbReference type="GO" id="GO:0003677">
    <property type="term" value="F:DNA binding"/>
    <property type="evidence" value="ECO:0007669"/>
    <property type="project" value="InterPro"/>
</dbReference>
<dbReference type="STRING" id="1562970.ING2E5B_1920"/>
<name>A0A098C412_9BACT</name>
<keyword evidence="3" id="KW-0812">Transmembrane</keyword>
<reference evidence="6 7" key="1">
    <citation type="submission" date="2014-08" db="EMBL/GenBank/DDBJ databases">
        <authorList>
            <person name="Wibberg D."/>
        </authorList>
    </citation>
    <scope>NUCLEOTIDE SEQUENCE [LARGE SCALE GENOMIC DNA]</scope>
    <source>
        <strain evidence="7">ING2-E5B</strain>
    </source>
</reference>